<keyword evidence="3" id="KW-1185">Reference proteome</keyword>
<evidence type="ECO:0000256" key="1">
    <source>
        <dbReference type="SAM" id="Phobius"/>
    </source>
</evidence>
<gene>
    <name evidence="2" type="ORF">DY000_02060626</name>
</gene>
<organism evidence="2 3">
    <name type="scientific">Brassica cretica</name>
    <name type="common">Mustard</name>
    <dbReference type="NCBI Taxonomy" id="69181"/>
    <lineage>
        <taxon>Eukaryota</taxon>
        <taxon>Viridiplantae</taxon>
        <taxon>Streptophyta</taxon>
        <taxon>Embryophyta</taxon>
        <taxon>Tracheophyta</taxon>
        <taxon>Spermatophyta</taxon>
        <taxon>Magnoliopsida</taxon>
        <taxon>eudicotyledons</taxon>
        <taxon>Gunneridae</taxon>
        <taxon>Pentapetalae</taxon>
        <taxon>rosids</taxon>
        <taxon>malvids</taxon>
        <taxon>Brassicales</taxon>
        <taxon>Brassicaceae</taxon>
        <taxon>Brassiceae</taxon>
        <taxon>Brassica</taxon>
    </lineage>
</organism>
<name>A0ABQ7AY06_BRACR</name>
<sequence length="226" mass="25167">MSLRGSGRRRQRSHSVALLVWLRGRDQMAIDMFCGKRHEEDSSNKGLQLLLRLNLVLIASFVCLSVRLCLSVALVDGGRGLTRWLSSYGSGSDQMAIDMFCGKRHEEDSSNKGLQLLLSLILPSFFIPSSAFLLILFIFFSPIPDMDFTPHEHTANFVELLNSQQDTVFHLVEVSVEPCSLQAWSIGVTCFFQACSIGVTCLLLCCCFDTRVSQGLFVVVLYHGHG</sequence>
<reference evidence="2 3" key="1">
    <citation type="journal article" date="2020" name="BMC Genomics">
        <title>Intraspecific diversification of the crop wild relative Brassica cretica Lam. using demographic model selection.</title>
        <authorList>
            <person name="Kioukis A."/>
            <person name="Michalopoulou V.A."/>
            <person name="Briers L."/>
            <person name="Pirintsos S."/>
            <person name="Studholme D.J."/>
            <person name="Pavlidis P."/>
            <person name="Sarris P.F."/>
        </authorList>
    </citation>
    <scope>NUCLEOTIDE SEQUENCE [LARGE SCALE GENOMIC DNA]</scope>
    <source>
        <strain evidence="3">cv. PFS-1207/04</strain>
    </source>
</reference>
<dbReference type="EMBL" id="QGKV02001556">
    <property type="protein sequence ID" value="KAF3519044.1"/>
    <property type="molecule type" value="Genomic_DNA"/>
</dbReference>
<keyword evidence="1" id="KW-0472">Membrane</keyword>
<keyword evidence="1" id="KW-1133">Transmembrane helix</keyword>
<evidence type="ECO:0008006" key="4">
    <source>
        <dbReference type="Google" id="ProtNLM"/>
    </source>
</evidence>
<proteinExistence type="predicted"/>
<feature type="transmembrane region" description="Helical" evidence="1">
    <location>
        <begin position="53"/>
        <end position="75"/>
    </location>
</feature>
<protein>
    <recommendedName>
        <fullName evidence="4">Transmembrane protein</fullName>
    </recommendedName>
</protein>
<keyword evidence="1" id="KW-0812">Transmembrane</keyword>
<comment type="caution">
    <text evidence="2">The sequence shown here is derived from an EMBL/GenBank/DDBJ whole genome shotgun (WGS) entry which is preliminary data.</text>
</comment>
<evidence type="ECO:0000313" key="3">
    <source>
        <dbReference type="Proteomes" id="UP000266723"/>
    </source>
</evidence>
<feature type="transmembrane region" description="Helical" evidence="1">
    <location>
        <begin position="116"/>
        <end position="140"/>
    </location>
</feature>
<accession>A0ABQ7AY06</accession>
<evidence type="ECO:0000313" key="2">
    <source>
        <dbReference type="EMBL" id="KAF3519044.1"/>
    </source>
</evidence>
<dbReference type="Proteomes" id="UP000266723">
    <property type="component" value="Unassembled WGS sequence"/>
</dbReference>